<comment type="caution">
    <text evidence="6">The sequence shown here is derived from an EMBL/GenBank/DDBJ whole genome shotgun (WGS) entry which is preliminary data.</text>
</comment>
<proteinExistence type="predicted"/>
<dbReference type="InterPro" id="IPR052032">
    <property type="entry name" value="ATP-dep_AA_Ligase"/>
</dbReference>
<evidence type="ECO:0000259" key="5">
    <source>
        <dbReference type="PROSITE" id="PS50975"/>
    </source>
</evidence>
<keyword evidence="2 4" id="KW-0547">Nucleotide-binding</keyword>
<dbReference type="PANTHER" id="PTHR43585">
    <property type="entry name" value="FUMIPYRROLE BIOSYNTHESIS PROTEIN C"/>
    <property type="match status" value="1"/>
</dbReference>
<dbReference type="SUPFAM" id="SSF56059">
    <property type="entry name" value="Glutathione synthetase ATP-binding domain-like"/>
    <property type="match status" value="1"/>
</dbReference>
<dbReference type="Pfam" id="PF13535">
    <property type="entry name" value="ATP-grasp_4"/>
    <property type="match status" value="1"/>
</dbReference>
<dbReference type="GO" id="GO:0005524">
    <property type="term" value="F:ATP binding"/>
    <property type="evidence" value="ECO:0007669"/>
    <property type="project" value="UniProtKB-UniRule"/>
</dbReference>
<evidence type="ECO:0000256" key="4">
    <source>
        <dbReference type="PROSITE-ProRule" id="PRU00409"/>
    </source>
</evidence>
<keyword evidence="1" id="KW-0436">Ligase</keyword>
<evidence type="ECO:0000256" key="3">
    <source>
        <dbReference type="ARBA" id="ARBA00022840"/>
    </source>
</evidence>
<dbReference type="Gene3D" id="3.30.470.20">
    <property type="entry name" value="ATP-grasp fold, B domain"/>
    <property type="match status" value="1"/>
</dbReference>
<dbReference type="Gene3D" id="3.30.1490.20">
    <property type="entry name" value="ATP-grasp fold, A domain"/>
    <property type="match status" value="1"/>
</dbReference>
<dbReference type="PROSITE" id="PS50975">
    <property type="entry name" value="ATP_GRASP"/>
    <property type="match status" value="1"/>
</dbReference>
<dbReference type="Gene3D" id="3.40.50.20">
    <property type="match status" value="1"/>
</dbReference>
<keyword evidence="7" id="KW-1185">Reference proteome</keyword>
<dbReference type="RefSeq" id="WP_102296392.1">
    <property type="nucleotide sequence ID" value="NZ_JAAHTI010000001.1"/>
</dbReference>
<dbReference type="PANTHER" id="PTHR43585:SF2">
    <property type="entry name" value="ATP-GRASP ENZYME FSQD"/>
    <property type="match status" value="1"/>
</dbReference>
<protein>
    <recommendedName>
        <fullName evidence="5">ATP-grasp domain-containing protein</fullName>
    </recommendedName>
</protein>
<gene>
    <name evidence="6" type="ORF">BCV38_04430</name>
</gene>
<dbReference type="AlphaFoldDB" id="A0AA44VSI2"/>
<dbReference type="Proteomes" id="UP000239763">
    <property type="component" value="Unassembled WGS sequence"/>
</dbReference>
<accession>A0AA44VSI2</accession>
<dbReference type="GO" id="GO:0046872">
    <property type="term" value="F:metal ion binding"/>
    <property type="evidence" value="ECO:0007669"/>
    <property type="project" value="InterPro"/>
</dbReference>
<dbReference type="InterPro" id="IPR011761">
    <property type="entry name" value="ATP-grasp"/>
</dbReference>
<dbReference type="EMBL" id="MCSB01000013">
    <property type="protein sequence ID" value="PME29330.1"/>
    <property type="molecule type" value="Genomic_DNA"/>
</dbReference>
<sequence length="402" mass="44552">MNVIVVESNLAGNGTLALERVKQLGYRAIFVCKDPMEYESIELNPLSIADEVVVIDTYDITKLLAWLDTQVDVKAILAFDDFRVIQAGIMAEYLDLPYHPSVKSLLSVRDKSLFRQKLIGTPYEIPFEIYHSKPPSFGYPVVLKPVDESGSVGVRVCCTPEELNDGIARIHGLNQINGRGFSVSKSALLEKYIMGQEYSAEITYDALKEQWVLIGVSKKITTPPPYCVELAHIFPYALSEVVTNEIERQISKVLSHLGLSNTYAHVEFKICNEQVFLIEINPRPPGGMISHLIENTYGVTPSSLMVASHLGLAIPRPTSDSGGVCGVVFITSTKSKSIRSIKVTHSSELIENTNIYSLPRTVDGLRSGEDRLGYIQLKSGQQEVVENLVMELLDGQGIEIYE</sequence>
<feature type="domain" description="ATP-grasp" evidence="5">
    <location>
        <begin position="103"/>
        <end position="310"/>
    </location>
</feature>
<name>A0AA44VSI2_9VIBR</name>
<dbReference type="InterPro" id="IPR013815">
    <property type="entry name" value="ATP_grasp_subdomain_1"/>
</dbReference>
<keyword evidence="3 4" id="KW-0067">ATP-binding</keyword>
<evidence type="ECO:0000313" key="6">
    <source>
        <dbReference type="EMBL" id="PME29330.1"/>
    </source>
</evidence>
<organism evidence="6 7">
    <name type="scientific">Vibrio lentus</name>
    <dbReference type="NCBI Taxonomy" id="136468"/>
    <lineage>
        <taxon>Bacteria</taxon>
        <taxon>Pseudomonadati</taxon>
        <taxon>Pseudomonadota</taxon>
        <taxon>Gammaproteobacteria</taxon>
        <taxon>Vibrionales</taxon>
        <taxon>Vibrionaceae</taxon>
        <taxon>Vibrio</taxon>
    </lineage>
</organism>
<evidence type="ECO:0000256" key="2">
    <source>
        <dbReference type="ARBA" id="ARBA00022741"/>
    </source>
</evidence>
<evidence type="ECO:0000313" key="7">
    <source>
        <dbReference type="Proteomes" id="UP000239763"/>
    </source>
</evidence>
<evidence type="ECO:0000256" key="1">
    <source>
        <dbReference type="ARBA" id="ARBA00022598"/>
    </source>
</evidence>
<dbReference type="GO" id="GO:0016874">
    <property type="term" value="F:ligase activity"/>
    <property type="evidence" value="ECO:0007669"/>
    <property type="project" value="UniProtKB-KW"/>
</dbReference>
<reference evidence="6 7" key="1">
    <citation type="journal article" date="2018" name="Nature">
        <title>A major lineage of non-tailed dsDNA viruses as unrecognized killers of marine bacteria.</title>
        <authorList>
            <person name="Kauffman K.M."/>
            <person name="Hussain F.A."/>
            <person name="Yang J."/>
            <person name="Arevalo P."/>
            <person name="Brown J.M."/>
            <person name="Chang W.K."/>
            <person name="VanInsberghe D."/>
            <person name="Elsherbini J."/>
            <person name="Sharma R.S."/>
            <person name="Cutler M.B."/>
            <person name="Kelly L."/>
            <person name="Polz M.F."/>
        </authorList>
    </citation>
    <scope>NUCLEOTIDE SEQUENCE [LARGE SCALE GENOMIC DNA]</scope>
    <source>
        <strain evidence="6 7">10N.286.55.E1</strain>
    </source>
</reference>